<name>A0A0M9ENG1_FUSLA</name>
<accession>A0A0M9ENG1</accession>
<evidence type="ECO:0000256" key="1">
    <source>
        <dbReference type="SAM" id="MobiDB-lite"/>
    </source>
</evidence>
<dbReference type="AlphaFoldDB" id="A0A0M9ENG1"/>
<evidence type="ECO:0000259" key="3">
    <source>
        <dbReference type="Pfam" id="PF06985"/>
    </source>
</evidence>
<keyword evidence="2" id="KW-0732">Signal</keyword>
<feature type="domain" description="Heterokaryon incompatibility" evidence="3">
    <location>
        <begin position="234"/>
        <end position="376"/>
    </location>
</feature>
<protein>
    <recommendedName>
        <fullName evidence="3">Heterokaryon incompatibility domain-containing protein</fullName>
    </recommendedName>
</protein>
<dbReference type="InterPro" id="IPR010730">
    <property type="entry name" value="HET"/>
</dbReference>
<reference evidence="4 5" key="1">
    <citation type="submission" date="2015-04" db="EMBL/GenBank/DDBJ databases">
        <title>The draft genome sequence of Fusarium langsethiae, a T-2/HT-2 mycotoxin producer.</title>
        <authorList>
            <person name="Lysoe E."/>
            <person name="Divon H.H."/>
            <person name="Terzi V."/>
            <person name="Orru L."/>
            <person name="Lamontanara A."/>
            <person name="Kolseth A.-K."/>
            <person name="Frandsen R.J."/>
            <person name="Nielsen K."/>
            <person name="Thrane U."/>
        </authorList>
    </citation>
    <scope>NUCLEOTIDE SEQUENCE [LARGE SCALE GENOMIC DNA]</scope>
    <source>
        <strain evidence="4 5">Fl201059</strain>
    </source>
</reference>
<sequence>MQIVQSALFAAALATSVSGAKVEQRDIDECTSAASGLVDVMSDMPTADMTLASFIAKQTNFEDPADSCVIPTVTGSMASAYTAFAKSMESWVSEFMGDLSSVYDACSDVPEVQEQLDSYAIPTSGLCTSFAWATASTTDVATATAKATNSADNSVTSSVTETASSTSTPSSVAENSALELTRLEQSTEGLPVTETLYIYTNDFPIRVLQVESGDVSESLCCMLVNYADAIERGWTCLSYTWGTEPSTKEISINGVSFPVRLNVYNFLREAQRQGLTNLWIDSICINQSDTDERNAQVGLMSRIFSEAKLVIVWLGQTSPALERAIKHLDSNFPADTIIIRAAAAQPVCCQLSPAECSSLFEACGASIWTRRWVKQEIMLPEKVILFCGQASLSISVFFAAMDALVDYGTLHNHTIPVSKTPTSIQADCSVEKQDEPTACFYDQNNFDQLHRQCANVLAFHSAKRSKGWQIQLPMLLKMFQNSVCTDFHDHVYAFRGVMEQGTSLPVDYNMSNTNMFLHTLDFVAQTTHPRLRGTSAAERDLLLDLYRGFNLNAEDLEDIFRFCNTTFLLQTLSPIVMNS</sequence>
<dbReference type="PANTHER" id="PTHR24148">
    <property type="entry name" value="ANKYRIN REPEAT DOMAIN-CONTAINING PROTEIN 39 HOMOLOG-RELATED"/>
    <property type="match status" value="1"/>
</dbReference>
<comment type="caution">
    <text evidence="4">The sequence shown here is derived from an EMBL/GenBank/DDBJ whole genome shotgun (WGS) entry which is preliminary data.</text>
</comment>
<proteinExistence type="predicted"/>
<dbReference type="Pfam" id="PF06985">
    <property type="entry name" value="HET"/>
    <property type="match status" value="1"/>
</dbReference>
<feature type="chain" id="PRO_5005834908" description="Heterokaryon incompatibility domain-containing protein" evidence="2">
    <location>
        <begin position="20"/>
        <end position="579"/>
    </location>
</feature>
<dbReference type="Proteomes" id="UP000037904">
    <property type="component" value="Unassembled WGS sequence"/>
</dbReference>
<evidence type="ECO:0000313" key="4">
    <source>
        <dbReference type="EMBL" id="KPA36648.1"/>
    </source>
</evidence>
<keyword evidence="5" id="KW-1185">Reference proteome</keyword>
<feature type="region of interest" description="Disordered" evidence="1">
    <location>
        <begin position="151"/>
        <end position="172"/>
    </location>
</feature>
<evidence type="ECO:0000256" key="2">
    <source>
        <dbReference type="SAM" id="SignalP"/>
    </source>
</evidence>
<organism evidence="4 5">
    <name type="scientific">Fusarium langsethiae</name>
    <dbReference type="NCBI Taxonomy" id="179993"/>
    <lineage>
        <taxon>Eukaryota</taxon>
        <taxon>Fungi</taxon>
        <taxon>Dikarya</taxon>
        <taxon>Ascomycota</taxon>
        <taxon>Pezizomycotina</taxon>
        <taxon>Sordariomycetes</taxon>
        <taxon>Hypocreomycetidae</taxon>
        <taxon>Hypocreales</taxon>
        <taxon>Nectriaceae</taxon>
        <taxon>Fusarium</taxon>
    </lineage>
</organism>
<gene>
    <name evidence="4" type="ORF">FLAG1_10568</name>
</gene>
<feature type="signal peptide" evidence="2">
    <location>
        <begin position="1"/>
        <end position="19"/>
    </location>
</feature>
<dbReference type="InterPro" id="IPR052895">
    <property type="entry name" value="HetReg/Transcr_Mod"/>
</dbReference>
<dbReference type="PANTHER" id="PTHR24148:SF73">
    <property type="entry name" value="HET DOMAIN PROTEIN (AFU_ORTHOLOGUE AFUA_8G01020)"/>
    <property type="match status" value="1"/>
</dbReference>
<dbReference type="EMBL" id="JXCE01000578">
    <property type="protein sequence ID" value="KPA36648.1"/>
    <property type="molecule type" value="Genomic_DNA"/>
</dbReference>
<evidence type="ECO:0000313" key="5">
    <source>
        <dbReference type="Proteomes" id="UP000037904"/>
    </source>
</evidence>